<dbReference type="EMBL" id="JAGKHQ010000001">
    <property type="protein sequence ID" value="KAG7524685.1"/>
    <property type="molecule type" value="Genomic_DNA"/>
</dbReference>
<dbReference type="AlphaFoldDB" id="A0AAV6T5G9"/>
<sequence length="112" mass="12895">MRQVTGREIHFKRDNKDLQLLSVLVTLVVGEGFSVDQRQQTMDFCADTCLLMRQRSGHGKVLEWCLEGLHLKVHPSPDSLLHAYCCRKKDHTADLKVGGFYFFTILILCMQK</sequence>
<proteinExistence type="predicted"/>
<evidence type="ECO:0000313" key="2">
    <source>
        <dbReference type="Proteomes" id="UP000693946"/>
    </source>
</evidence>
<comment type="caution">
    <text evidence="1">The sequence shown here is derived from an EMBL/GenBank/DDBJ whole genome shotgun (WGS) entry which is preliminary data.</text>
</comment>
<organism evidence="1 2">
    <name type="scientific">Solea senegalensis</name>
    <name type="common">Senegalese sole</name>
    <dbReference type="NCBI Taxonomy" id="28829"/>
    <lineage>
        <taxon>Eukaryota</taxon>
        <taxon>Metazoa</taxon>
        <taxon>Chordata</taxon>
        <taxon>Craniata</taxon>
        <taxon>Vertebrata</taxon>
        <taxon>Euteleostomi</taxon>
        <taxon>Actinopterygii</taxon>
        <taxon>Neopterygii</taxon>
        <taxon>Teleostei</taxon>
        <taxon>Neoteleostei</taxon>
        <taxon>Acanthomorphata</taxon>
        <taxon>Carangaria</taxon>
        <taxon>Pleuronectiformes</taxon>
        <taxon>Pleuronectoidei</taxon>
        <taxon>Soleidae</taxon>
        <taxon>Solea</taxon>
    </lineage>
</organism>
<dbReference type="Proteomes" id="UP000693946">
    <property type="component" value="Linkage Group LG1"/>
</dbReference>
<keyword evidence="2" id="KW-1185">Reference proteome</keyword>
<name>A0AAV6T5G9_SOLSE</name>
<evidence type="ECO:0000313" key="1">
    <source>
        <dbReference type="EMBL" id="KAG7524685.1"/>
    </source>
</evidence>
<accession>A0AAV6T5G9</accession>
<gene>
    <name evidence="1" type="ORF">JOB18_015570</name>
</gene>
<protein>
    <submittedName>
        <fullName evidence="1">Uncharacterized protein</fullName>
    </submittedName>
</protein>
<reference evidence="1 2" key="1">
    <citation type="journal article" date="2021" name="Sci. Rep.">
        <title>Chromosome anchoring in Senegalese sole (Solea senegalensis) reveals sex-associated markers and genome rearrangements in flatfish.</title>
        <authorList>
            <person name="Guerrero-Cozar I."/>
            <person name="Gomez-Garrido J."/>
            <person name="Berbel C."/>
            <person name="Martinez-Blanch J.F."/>
            <person name="Alioto T."/>
            <person name="Claros M.G."/>
            <person name="Gagnaire P.A."/>
            <person name="Manchado M."/>
        </authorList>
    </citation>
    <scope>NUCLEOTIDE SEQUENCE [LARGE SCALE GENOMIC DNA]</scope>
    <source>
        <strain evidence="1">Sse05_10M</strain>
    </source>
</reference>